<evidence type="ECO:0000313" key="2">
    <source>
        <dbReference type="EMBL" id="KYP31757.1"/>
    </source>
</evidence>
<keyword evidence="3" id="KW-1185">Reference proteome</keyword>
<dbReference type="Proteomes" id="UP000075243">
    <property type="component" value="Unassembled WGS sequence"/>
</dbReference>
<dbReference type="EMBL" id="KQ485696">
    <property type="protein sequence ID" value="KYP31757.1"/>
    <property type="molecule type" value="Genomic_DNA"/>
</dbReference>
<reference evidence="2" key="1">
    <citation type="journal article" date="2012" name="Nat. Biotechnol.">
        <title>Draft genome sequence of pigeonpea (Cajanus cajan), an orphan legume crop of resource-poor farmers.</title>
        <authorList>
            <person name="Varshney R.K."/>
            <person name="Chen W."/>
            <person name="Li Y."/>
            <person name="Bharti A.K."/>
            <person name="Saxena R.K."/>
            <person name="Schlueter J.A."/>
            <person name="Donoghue M.T."/>
            <person name="Azam S."/>
            <person name="Fan G."/>
            <person name="Whaley A.M."/>
            <person name="Farmer A.D."/>
            <person name="Sheridan J."/>
            <person name="Iwata A."/>
            <person name="Tuteja R."/>
            <person name="Penmetsa R.V."/>
            <person name="Wu W."/>
            <person name="Upadhyaya H.D."/>
            <person name="Yang S.P."/>
            <person name="Shah T."/>
            <person name="Saxena K.B."/>
            <person name="Michael T."/>
            <person name="McCombie W.R."/>
            <person name="Yang B."/>
            <person name="Zhang G."/>
            <person name="Yang H."/>
            <person name="Wang J."/>
            <person name="Spillane C."/>
            <person name="Cook D.R."/>
            <person name="May G.D."/>
            <person name="Xu X."/>
            <person name="Jackson S.A."/>
        </authorList>
    </citation>
    <scope>NUCLEOTIDE SEQUENCE [LARGE SCALE GENOMIC DNA]</scope>
</reference>
<sequence length="303" mass="34941">MDPPNKHQPLVNQPPTQMQTTQPEISPMNVTSYKHQVPYQPQNSNFINQGNPYQTSGGYQPISRIEQVQSSEKLQMLEERLKVVEGGSYDVGEVVDLCLVPDIEFPPNFKVPEFDKYKGTSCPKNHIIMYCRKMAAYARNDKLIIHCFQDSLTRATLNWYMHLERTYIHSWKDLADAFLKQYKYNRKPIEFDPIPMPYTELFPLLLQNLLVVPCPMKPVEQPYCRGYDVNAKCDYHAGAIGHSLENCRALKIKVQSLTKAGWLNFKEDNPNIGNNPLLDHGGSTVNSIEESRWGPYQDLREIF</sequence>
<evidence type="ECO:0008006" key="4">
    <source>
        <dbReference type="Google" id="ProtNLM"/>
    </source>
</evidence>
<evidence type="ECO:0000313" key="3">
    <source>
        <dbReference type="Proteomes" id="UP000075243"/>
    </source>
</evidence>
<organism evidence="2 3">
    <name type="scientific">Cajanus cajan</name>
    <name type="common">Pigeon pea</name>
    <name type="synonym">Cajanus indicus</name>
    <dbReference type="NCBI Taxonomy" id="3821"/>
    <lineage>
        <taxon>Eukaryota</taxon>
        <taxon>Viridiplantae</taxon>
        <taxon>Streptophyta</taxon>
        <taxon>Embryophyta</taxon>
        <taxon>Tracheophyta</taxon>
        <taxon>Spermatophyta</taxon>
        <taxon>Magnoliopsida</taxon>
        <taxon>eudicotyledons</taxon>
        <taxon>Gunneridae</taxon>
        <taxon>Pentapetalae</taxon>
        <taxon>rosids</taxon>
        <taxon>fabids</taxon>
        <taxon>Fabales</taxon>
        <taxon>Fabaceae</taxon>
        <taxon>Papilionoideae</taxon>
        <taxon>50 kb inversion clade</taxon>
        <taxon>NPAAA clade</taxon>
        <taxon>indigoferoid/millettioid clade</taxon>
        <taxon>Phaseoleae</taxon>
        <taxon>Cajanus</taxon>
    </lineage>
</organism>
<evidence type="ECO:0000256" key="1">
    <source>
        <dbReference type="SAM" id="MobiDB-lite"/>
    </source>
</evidence>
<dbReference type="OMA" id="YMHLERT"/>
<proteinExistence type="predicted"/>
<feature type="region of interest" description="Disordered" evidence="1">
    <location>
        <begin position="1"/>
        <end position="24"/>
    </location>
</feature>
<name>A0A151QN73_CAJCA</name>
<gene>
    <name evidence="2" type="ORF">KK1_047770</name>
</gene>
<dbReference type="Gramene" id="C.cajan_45578.t">
    <property type="protein sequence ID" value="C.cajan_45578.t"/>
    <property type="gene ID" value="C.cajan_45578"/>
</dbReference>
<dbReference type="PANTHER" id="PTHR32108">
    <property type="entry name" value="DNA-DIRECTED RNA POLYMERASE SUBUNIT ALPHA"/>
    <property type="match status" value="1"/>
</dbReference>
<feature type="compositionally biased region" description="Low complexity" evidence="1">
    <location>
        <begin position="13"/>
        <end position="23"/>
    </location>
</feature>
<dbReference type="AlphaFoldDB" id="A0A151QN73"/>
<accession>A0A151QN73</accession>
<protein>
    <recommendedName>
        <fullName evidence="4">Retrotransposon gag domain-containing protein</fullName>
    </recommendedName>
</protein>